<evidence type="ECO:0000256" key="3">
    <source>
        <dbReference type="SAM" id="SignalP"/>
    </source>
</evidence>
<feature type="transmembrane region" description="Helical" evidence="2">
    <location>
        <begin position="200"/>
        <end position="223"/>
    </location>
</feature>
<feature type="region of interest" description="Disordered" evidence="1">
    <location>
        <begin position="30"/>
        <end position="193"/>
    </location>
</feature>
<dbReference type="EMBL" id="QLYR01000004">
    <property type="protein sequence ID" value="RAQ28811.1"/>
    <property type="molecule type" value="Genomic_DNA"/>
</dbReference>
<protein>
    <recommendedName>
        <fullName evidence="6">DUF4366 domain-containing protein</fullName>
    </recommendedName>
</protein>
<dbReference type="AlphaFoldDB" id="A0A328UF49"/>
<keyword evidence="2" id="KW-1133">Transmembrane helix</keyword>
<feature type="compositionally biased region" description="Basic and acidic residues" evidence="1">
    <location>
        <begin position="262"/>
        <end position="277"/>
    </location>
</feature>
<feature type="chain" id="PRO_5038763588" description="DUF4366 domain-containing protein" evidence="3">
    <location>
        <begin position="24"/>
        <end position="383"/>
    </location>
</feature>
<feature type="region of interest" description="Disordered" evidence="1">
    <location>
        <begin position="237"/>
        <end position="383"/>
    </location>
</feature>
<keyword evidence="5" id="KW-1185">Reference proteome</keyword>
<feature type="signal peptide" evidence="3">
    <location>
        <begin position="1"/>
        <end position="23"/>
    </location>
</feature>
<evidence type="ECO:0000256" key="2">
    <source>
        <dbReference type="SAM" id="Phobius"/>
    </source>
</evidence>
<sequence length="383" mass="39093">MKNRARRIAVLAFTILFAGSVFTATALAEQPAGDPAPPTYEDPGTGSVATGVPVEPEPDPSEPAPSQSGSSMTSSTGSASTNESTMNSSASASSSESSENNNSGGTSNSSTSTEAPPSTPNRDPDIQVSTPSHVTNPDTQQGLINSRANALGSTDPDEQSNTDWSELLGGTASDSSEAVSAASSSAAVSSEGQKASSGGVTWMLILGVLFILLALAGIGYFIYAQFFAGRGGPKNGGPNGGGFDGNEDETDFIDISSSSDGLQHREGYLPPEKDGKRQPGAQSASLNDHTVEIPSLSDDPPIEEIVSAASDASRQPPLRNPHAVYAGPSAAAQDPAVQNSAAQNSAAQPADPADASRGQEAQASPAAQKNFDWNKFFEENSDI</sequence>
<organism evidence="4 5">
    <name type="scientific">Hydrogeniiclostridium mannosilyticum</name>
    <dbReference type="NCBI Taxonomy" id="2764322"/>
    <lineage>
        <taxon>Bacteria</taxon>
        <taxon>Bacillati</taxon>
        <taxon>Bacillota</taxon>
        <taxon>Clostridia</taxon>
        <taxon>Eubacteriales</taxon>
        <taxon>Acutalibacteraceae</taxon>
        <taxon>Hydrogeniiclostridium</taxon>
    </lineage>
</organism>
<gene>
    <name evidence="4" type="ORF">DPQ25_08470</name>
</gene>
<reference evidence="4 5" key="1">
    <citation type="submission" date="2018-06" db="EMBL/GenBank/DDBJ databases">
        <title>Noncontiguous genome sequence of Ruminococcaceae bacterium ASD2818.</title>
        <authorList>
            <person name="Chaplin A.V."/>
            <person name="Sokolova S.R."/>
            <person name="Kochetkova T.O."/>
            <person name="Goltsov A.Y."/>
            <person name="Trofimov D.Y."/>
            <person name="Efimov B.A."/>
        </authorList>
    </citation>
    <scope>NUCLEOTIDE SEQUENCE [LARGE SCALE GENOMIC DNA]</scope>
    <source>
        <strain evidence="4 5">ASD2818</strain>
    </source>
</reference>
<evidence type="ECO:0000256" key="1">
    <source>
        <dbReference type="SAM" id="MobiDB-lite"/>
    </source>
</evidence>
<proteinExistence type="predicted"/>
<dbReference type="RefSeq" id="WP_112332732.1">
    <property type="nucleotide sequence ID" value="NZ_QLYR01000004.1"/>
</dbReference>
<keyword evidence="3" id="KW-0732">Signal</keyword>
<dbReference type="Proteomes" id="UP000249377">
    <property type="component" value="Unassembled WGS sequence"/>
</dbReference>
<feature type="compositionally biased region" description="Polar residues" evidence="1">
    <location>
        <begin position="127"/>
        <end position="152"/>
    </location>
</feature>
<accession>A0A328UF49</accession>
<evidence type="ECO:0000313" key="5">
    <source>
        <dbReference type="Proteomes" id="UP000249377"/>
    </source>
</evidence>
<feature type="compositionally biased region" description="Low complexity" evidence="1">
    <location>
        <begin position="172"/>
        <end position="191"/>
    </location>
</feature>
<evidence type="ECO:0000313" key="4">
    <source>
        <dbReference type="EMBL" id="RAQ28811.1"/>
    </source>
</evidence>
<evidence type="ECO:0008006" key="6">
    <source>
        <dbReference type="Google" id="ProtNLM"/>
    </source>
</evidence>
<keyword evidence="2" id="KW-0472">Membrane</keyword>
<name>A0A328UF49_9FIRM</name>
<comment type="caution">
    <text evidence="4">The sequence shown here is derived from an EMBL/GenBank/DDBJ whole genome shotgun (WGS) entry which is preliminary data.</text>
</comment>
<feature type="compositionally biased region" description="Low complexity" evidence="1">
    <location>
        <begin position="64"/>
        <end position="116"/>
    </location>
</feature>
<feature type="compositionally biased region" description="Low complexity" evidence="1">
    <location>
        <begin position="335"/>
        <end position="356"/>
    </location>
</feature>
<keyword evidence="2" id="KW-0812">Transmembrane</keyword>